<dbReference type="GO" id="GO:0003849">
    <property type="term" value="F:3-deoxy-7-phosphoheptulonate synthase activity"/>
    <property type="evidence" value="ECO:0007669"/>
    <property type="project" value="UniProtKB-EC"/>
</dbReference>
<dbReference type="InterPro" id="IPR002480">
    <property type="entry name" value="DAHP_synth_2"/>
</dbReference>
<evidence type="ECO:0000256" key="1">
    <source>
        <dbReference type="ARBA" id="ARBA00008911"/>
    </source>
</evidence>
<evidence type="ECO:0000313" key="5">
    <source>
        <dbReference type="Proteomes" id="UP000727456"/>
    </source>
</evidence>
<evidence type="ECO:0000256" key="2">
    <source>
        <dbReference type="ARBA" id="ARBA00022679"/>
    </source>
</evidence>
<dbReference type="NCBIfam" id="TIGR01358">
    <property type="entry name" value="DAHP_synth_II"/>
    <property type="match status" value="1"/>
</dbReference>
<sequence length="457" mass="50467">MATNWTPESWRRYEARQLPDYPDPQALAAAEAELGHYPPLVFAGEARALTADLAQVAAGKAFLLQGGDCAESFAEFHPNNIRDTFRVLLQMAVILTYSSKLPIVKVGRMAGQFAKPRSAPTETIDGVELPSYRGDNVNDIAFTPEGRAPDPQRMVKSYSQSAATLNLLRAFSHGGYANLQQVHRWTLDFMGRSPWASHYQQIADRIGDALAFMAACGISPETVPQLQGTSFYTSHEALLLQYEQALTRQDSLTGDWYDTSAHMLWIGDRTRFEGSAHVEYLRGVGNPIGLKCGPSLEPDALLRMLDTLDPARTPGRITLITRYGHDKIEAHLPKLVRAVKREGRPVVWSCDPMHGNVIKASNGYKTRPFDRILDEVRGFFAVHRAEGTHGGGIHAEMTGQNVTECTGGAIAVTEQGLADRYHTHCDPRLNAGQSIELAFLLAEMLNQELKEREKVAA</sequence>
<name>A0ABX0TMI9_9SPHN</name>
<evidence type="ECO:0000313" key="4">
    <source>
        <dbReference type="EMBL" id="NIJ06651.1"/>
    </source>
</evidence>
<comment type="catalytic activity">
    <reaction evidence="3">
        <text>D-erythrose 4-phosphate + phosphoenolpyruvate + H2O = 7-phospho-2-dehydro-3-deoxy-D-arabino-heptonate + phosphate</text>
        <dbReference type="Rhea" id="RHEA:14717"/>
        <dbReference type="ChEBI" id="CHEBI:15377"/>
        <dbReference type="ChEBI" id="CHEBI:16897"/>
        <dbReference type="ChEBI" id="CHEBI:43474"/>
        <dbReference type="ChEBI" id="CHEBI:58394"/>
        <dbReference type="ChEBI" id="CHEBI:58702"/>
        <dbReference type="EC" id="2.5.1.54"/>
    </reaction>
</comment>
<proteinExistence type="inferred from homology"/>
<dbReference type="SUPFAM" id="SSF51569">
    <property type="entry name" value="Aldolase"/>
    <property type="match status" value="1"/>
</dbReference>
<evidence type="ECO:0000256" key="3">
    <source>
        <dbReference type="RuleBase" id="RU363071"/>
    </source>
</evidence>
<dbReference type="Pfam" id="PF01474">
    <property type="entry name" value="DAHP_synth_2"/>
    <property type="match status" value="1"/>
</dbReference>
<dbReference type="Proteomes" id="UP000727456">
    <property type="component" value="Unassembled WGS sequence"/>
</dbReference>
<dbReference type="InterPro" id="IPR013785">
    <property type="entry name" value="Aldolase_TIM"/>
</dbReference>
<organism evidence="4 5">
    <name type="scientific">Sphingomonas vulcanisoli</name>
    <dbReference type="NCBI Taxonomy" id="1658060"/>
    <lineage>
        <taxon>Bacteria</taxon>
        <taxon>Pseudomonadati</taxon>
        <taxon>Pseudomonadota</taxon>
        <taxon>Alphaproteobacteria</taxon>
        <taxon>Sphingomonadales</taxon>
        <taxon>Sphingomonadaceae</taxon>
        <taxon>Sphingomonas</taxon>
    </lineage>
</organism>
<dbReference type="Gene3D" id="3.20.20.70">
    <property type="entry name" value="Aldolase class I"/>
    <property type="match status" value="1"/>
</dbReference>
<dbReference type="PANTHER" id="PTHR21337">
    <property type="entry name" value="PHOSPHO-2-DEHYDRO-3-DEOXYHEPTONATE ALDOLASE 1, 2"/>
    <property type="match status" value="1"/>
</dbReference>
<dbReference type="EC" id="2.5.1.54" evidence="3"/>
<accession>A0ABX0TMI9</accession>
<reference evidence="4 5" key="1">
    <citation type="submission" date="2020-03" db="EMBL/GenBank/DDBJ databases">
        <title>Genomic Encyclopedia of Type Strains, Phase III (KMG-III): the genomes of soil and plant-associated and newly described type strains.</title>
        <authorList>
            <person name="Whitman W."/>
        </authorList>
    </citation>
    <scope>NUCLEOTIDE SEQUENCE [LARGE SCALE GENOMIC DNA]</scope>
    <source>
        <strain evidence="4 5">CECT 8804</strain>
    </source>
</reference>
<dbReference type="RefSeq" id="WP_167071221.1">
    <property type="nucleotide sequence ID" value="NZ_JAAOZC010000001.1"/>
</dbReference>
<keyword evidence="2 3" id="KW-0808">Transferase</keyword>
<dbReference type="PANTHER" id="PTHR21337:SF0">
    <property type="entry name" value="PHOSPHO-2-DEHYDRO-3-DEOXYHEPTONATE ALDOLASE"/>
    <property type="match status" value="1"/>
</dbReference>
<gene>
    <name evidence="4" type="ORF">FHS31_000233</name>
</gene>
<keyword evidence="5" id="KW-1185">Reference proteome</keyword>
<comment type="caution">
    <text evidence="4">The sequence shown here is derived from an EMBL/GenBank/DDBJ whole genome shotgun (WGS) entry which is preliminary data.</text>
</comment>
<comment type="similarity">
    <text evidence="1 3">Belongs to the class-II DAHP synthase family.</text>
</comment>
<protein>
    <recommendedName>
        <fullName evidence="3">Phospho-2-dehydro-3-deoxyheptonate aldolase</fullName>
        <ecNumber evidence="3">2.5.1.54</ecNumber>
    </recommendedName>
</protein>
<dbReference type="EMBL" id="JAAOZC010000001">
    <property type="protein sequence ID" value="NIJ06651.1"/>
    <property type="molecule type" value="Genomic_DNA"/>
</dbReference>